<name>A0AC61S4W8_9BACT</name>
<proteinExistence type="predicted"/>
<organism evidence="1 2">
    <name type="scientific">Muribaculum caecicola</name>
    <dbReference type="NCBI Taxonomy" id="3038144"/>
    <lineage>
        <taxon>Bacteria</taxon>
        <taxon>Pseudomonadati</taxon>
        <taxon>Bacteroidota</taxon>
        <taxon>Bacteroidia</taxon>
        <taxon>Bacteroidales</taxon>
        <taxon>Muribaculaceae</taxon>
        <taxon>Muribaculum</taxon>
    </lineage>
</organism>
<accession>A0AC61S4W8</accession>
<sequence>MLKRMCVLMAAVSAAAMAAVGQVASITAGGGWDIYKAGVYRYGPSFITYGDGTIDAWFAAPGQDYEDCALHLESGSTPIQVASKGYVAQYFEVDRPFFGVSVLSPTWSKNGTESVRISLYKWDKNISTTKAGTPLGQAICEKYNDNDPVTVKSAT</sequence>
<keyword evidence="2" id="KW-1185">Reference proteome</keyword>
<gene>
    <name evidence="1" type="ORF">E5990_06730</name>
</gene>
<reference evidence="1" key="1">
    <citation type="submission" date="2019-04" db="EMBL/GenBank/DDBJ databases">
        <title>Microbes associate with the intestines of laboratory mice.</title>
        <authorList>
            <person name="Navarre W."/>
            <person name="Wong E."/>
            <person name="Huang K.C."/>
            <person name="Tropini C."/>
            <person name="Ng K."/>
            <person name="Yu B."/>
        </authorList>
    </citation>
    <scope>NUCLEOTIDE SEQUENCE</scope>
    <source>
        <strain evidence="1">NM86_A22</strain>
    </source>
</reference>
<dbReference type="Proteomes" id="UP000305401">
    <property type="component" value="Unassembled WGS sequence"/>
</dbReference>
<comment type="caution">
    <text evidence="1">The sequence shown here is derived from an EMBL/GenBank/DDBJ whole genome shotgun (WGS) entry which is preliminary data.</text>
</comment>
<evidence type="ECO:0000313" key="2">
    <source>
        <dbReference type="Proteomes" id="UP000305401"/>
    </source>
</evidence>
<feature type="non-terminal residue" evidence="1">
    <location>
        <position position="155"/>
    </location>
</feature>
<dbReference type="EMBL" id="SSTG01000074">
    <property type="protein sequence ID" value="THG50006.1"/>
    <property type="molecule type" value="Genomic_DNA"/>
</dbReference>
<protein>
    <submittedName>
        <fullName evidence="1">Uncharacterized protein</fullName>
    </submittedName>
</protein>
<evidence type="ECO:0000313" key="1">
    <source>
        <dbReference type="EMBL" id="THG50006.1"/>
    </source>
</evidence>